<dbReference type="EMBL" id="JAQNDK010000004">
    <property type="protein sequence ID" value="MDC0682630.1"/>
    <property type="molecule type" value="Genomic_DNA"/>
</dbReference>
<organism evidence="1 2">
    <name type="scientific">Sorangium atrum</name>
    <dbReference type="NCBI Taxonomy" id="2995308"/>
    <lineage>
        <taxon>Bacteria</taxon>
        <taxon>Pseudomonadati</taxon>
        <taxon>Myxococcota</taxon>
        <taxon>Polyangia</taxon>
        <taxon>Polyangiales</taxon>
        <taxon>Polyangiaceae</taxon>
        <taxon>Sorangium</taxon>
    </lineage>
</organism>
<evidence type="ECO:0000313" key="1">
    <source>
        <dbReference type="EMBL" id="MDC0682630.1"/>
    </source>
</evidence>
<proteinExistence type="predicted"/>
<sequence length="57" mass="6300">MLGALRDFANVWRLMTPENRGRLLRALVAAVRVEEAIGVVEVEFVNFGADVRSQDAA</sequence>
<reference evidence="1 2" key="1">
    <citation type="submission" date="2023-01" db="EMBL/GenBank/DDBJ databases">
        <title>Minimal conservation of predation-associated metabolite biosynthetic gene clusters underscores biosynthetic potential of Myxococcota including descriptions for ten novel species: Archangium lansinium sp. nov., Myxococcus landrumus sp. nov., Nannocystis bai.</title>
        <authorList>
            <person name="Ahearne A."/>
            <person name="Stevens C."/>
            <person name="Dowd S."/>
        </authorList>
    </citation>
    <scope>NUCLEOTIDE SEQUENCE [LARGE SCALE GENOMIC DNA]</scope>
    <source>
        <strain evidence="1 2">WIWO2</strain>
    </source>
</reference>
<evidence type="ECO:0000313" key="2">
    <source>
        <dbReference type="Proteomes" id="UP001217485"/>
    </source>
</evidence>
<keyword evidence="2" id="KW-1185">Reference proteome</keyword>
<dbReference type="RefSeq" id="WP_272100731.1">
    <property type="nucleotide sequence ID" value="NZ_JAQNDK010000004.1"/>
</dbReference>
<accession>A0ABT5C9Z6</accession>
<name>A0ABT5C9Z6_9BACT</name>
<comment type="caution">
    <text evidence="1">The sequence shown here is derived from an EMBL/GenBank/DDBJ whole genome shotgun (WGS) entry which is preliminary data.</text>
</comment>
<dbReference type="Proteomes" id="UP001217485">
    <property type="component" value="Unassembled WGS sequence"/>
</dbReference>
<protein>
    <submittedName>
        <fullName evidence="1">Uncharacterized protein</fullName>
    </submittedName>
</protein>
<gene>
    <name evidence="1" type="ORF">POL72_33195</name>
</gene>